<evidence type="ECO:0000313" key="6">
    <source>
        <dbReference type="Proteomes" id="UP000730618"/>
    </source>
</evidence>
<organism evidence="5 6">
    <name type="scientific">Paenibacillus allorhizosphaerae</name>
    <dbReference type="NCBI Taxonomy" id="2849866"/>
    <lineage>
        <taxon>Bacteria</taxon>
        <taxon>Bacillati</taxon>
        <taxon>Bacillota</taxon>
        <taxon>Bacilli</taxon>
        <taxon>Bacillales</taxon>
        <taxon>Paenibacillaceae</taxon>
        <taxon>Paenibacillus</taxon>
    </lineage>
</organism>
<gene>
    <name evidence="5" type="ORF">PAECIP111802_04864</name>
</gene>
<dbReference type="InterPro" id="IPR007052">
    <property type="entry name" value="CS_dom"/>
</dbReference>
<sequence>MPLTPFEPRRHVDRWKKEMDRIFNESIPAAFGFQSEFGTPRMDVFETDSEVVAHFEIAGLERKEDVDIHVQPRTLTISGTIHRSQEKTEDRFHHQERYTGKFHRSISLPVEVLEEGSTASYKNGILEVKMPKVKQEEHRRINVEFH</sequence>
<protein>
    <recommendedName>
        <fullName evidence="7">Hsp20/alpha crystallin family protein</fullName>
    </recommendedName>
</protein>
<evidence type="ECO:0000313" key="5">
    <source>
        <dbReference type="EMBL" id="CAG7651009.1"/>
    </source>
</evidence>
<proteinExistence type="inferred from homology"/>
<dbReference type="Pfam" id="PF00011">
    <property type="entry name" value="HSP20"/>
    <property type="match status" value="1"/>
</dbReference>
<reference evidence="5 6" key="1">
    <citation type="submission" date="2021-06" db="EMBL/GenBank/DDBJ databases">
        <authorList>
            <person name="Criscuolo A."/>
        </authorList>
    </citation>
    <scope>NUCLEOTIDE SEQUENCE [LARGE SCALE GENOMIC DNA]</scope>
    <source>
        <strain evidence="6">CIP 111802</strain>
    </source>
</reference>
<evidence type="ECO:0000259" key="4">
    <source>
        <dbReference type="PROSITE" id="PS51203"/>
    </source>
</evidence>
<evidence type="ECO:0000256" key="2">
    <source>
        <dbReference type="RuleBase" id="RU003616"/>
    </source>
</evidence>
<comment type="similarity">
    <text evidence="1 2">Belongs to the small heat shock protein (HSP20) family.</text>
</comment>
<name>A0ABM8VN76_9BACL</name>
<dbReference type="EMBL" id="CAJVCE010000015">
    <property type="protein sequence ID" value="CAG7651009.1"/>
    <property type="molecule type" value="Genomic_DNA"/>
</dbReference>
<feature type="domain" description="CS" evidence="4">
    <location>
        <begin position="37"/>
        <end position="144"/>
    </location>
</feature>
<dbReference type="PROSITE" id="PS51203">
    <property type="entry name" value="CS"/>
    <property type="match status" value="1"/>
</dbReference>
<accession>A0ABM8VN76</accession>
<keyword evidence="6" id="KW-1185">Reference proteome</keyword>
<feature type="domain" description="SHSP" evidence="3">
    <location>
        <begin position="33"/>
        <end position="146"/>
    </location>
</feature>
<dbReference type="CDD" id="cd06464">
    <property type="entry name" value="ACD_sHsps-like"/>
    <property type="match status" value="1"/>
</dbReference>
<dbReference type="InterPro" id="IPR002068">
    <property type="entry name" value="A-crystallin/Hsp20_dom"/>
</dbReference>
<dbReference type="PANTHER" id="PTHR11527">
    <property type="entry name" value="HEAT-SHOCK PROTEIN 20 FAMILY MEMBER"/>
    <property type="match status" value="1"/>
</dbReference>
<dbReference type="InterPro" id="IPR031107">
    <property type="entry name" value="Small_HSP"/>
</dbReference>
<dbReference type="RefSeq" id="WP_218101122.1">
    <property type="nucleotide sequence ID" value="NZ_CAJVCE010000015.1"/>
</dbReference>
<comment type="caution">
    <text evidence="5">The sequence shown here is derived from an EMBL/GenBank/DDBJ whole genome shotgun (WGS) entry which is preliminary data.</text>
</comment>
<dbReference type="PROSITE" id="PS01031">
    <property type="entry name" value="SHSP"/>
    <property type="match status" value="1"/>
</dbReference>
<evidence type="ECO:0000259" key="3">
    <source>
        <dbReference type="PROSITE" id="PS01031"/>
    </source>
</evidence>
<evidence type="ECO:0008006" key="7">
    <source>
        <dbReference type="Google" id="ProtNLM"/>
    </source>
</evidence>
<evidence type="ECO:0000256" key="1">
    <source>
        <dbReference type="PROSITE-ProRule" id="PRU00285"/>
    </source>
</evidence>
<dbReference type="Proteomes" id="UP000730618">
    <property type="component" value="Unassembled WGS sequence"/>
</dbReference>